<keyword evidence="3" id="KW-1185">Reference proteome</keyword>
<evidence type="ECO:0000313" key="2">
    <source>
        <dbReference type="EMBL" id="KAG8084439.1"/>
    </source>
</evidence>
<proteinExistence type="predicted"/>
<reference evidence="2" key="2">
    <citation type="submission" date="2021-02" db="EMBL/GenBank/DDBJ databases">
        <authorList>
            <person name="Kimball J.A."/>
            <person name="Haas M.W."/>
            <person name="Macchietto M."/>
            <person name="Kono T."/>
            <person name="Duquette J."/>
            <person name="Shao M."/>
        </authorList>
    </citation>
    <scope>NUCLEOTIDE SEQUENCE</scope>
    <source>
        <tissue evidence="2">Fresh leaf tissue</tissue>
    </source>
</reference>
<organism evidence="2 3">
    <name type="scientific">Zizania palustris</name>
    <name type="common">Northern wild rice</name>
    <dbReference type="NCBI Taxonomy" id="103762"/>
    <lineage>
        <taxon>Eukaryota</taxon>
        <taxon>Viridiplantae</taxon>
        <taxon>Streptophyta</taxon>
        <taxon>Embryophyta</taxon>
        <taxon>Tracheophyta</taxon>
        <taxon>Spermatophyta</taxon>
        <taxon>Magnoliopsida</taxon>
        <taxon>Liliopsida</taxon>
        <taxon>Poales</taxon>
        <taxon>Poaceae</taxon>
        <taxon>BOP clade</taxon>
        <taxon>Oryzoideae</taxon>
        <taxon>Oryzeae</taxon>
        <taxon>Zizaniinae</taxon>
        <taxon>Zizania</taxon>
    </lineage>
</organism>
<gene>
    <name evidence="2" type="ORF">GUJ93_ZPchr0010g9042</name>
</gene>
<evidence type="ECO:0000313" key="3">
    <source>
        <dbReference type="Proteomes" id="UP000729402"/>
    </source>
</evidence>
<comment type="caution">
    <text evidence="2">The sequence shown here is derived from an EMBL/GenBank/DDBJ whole genome shotgun (WGS) entry which is preliminary data.</text>
</comment>
<accession>A0A8J5W845</accession>
<evidence type="ECO:0000256" key="1">
    <source>
        <dbReference type="SAM" id="MobiDB-lite"/>
    </source>
</evidence>
<dbReference type="Proteomes" id="UP000729402">
    <property type="component" value="Unassembled WGS sequence"/>
</dbReference>
<dbReference type="AlphaFoldDB" id="A0A8J5W845"/>
<protein>
    <submittedName>
        <fullName evidence="2">Uncharacterized protein</fullName>
    </submittedName>
</protein>
<reference evidence="2" key="1">
    <citation type="journal article" date="2021" name="bioRxiv">
        <title>Whole Genome Assembly and Annotation of Northern Wild Rice, Zizania palustris L., Supports a Whole Genome Duplication in the Zizania Genus.</title>
        <authorList>
            <person name="Haas M."/>
            <person name="Kono T."/>
            <person name="Macchietto M."/>
            <person name="Millas R."/>
            <person name="McGilp L."/>
            <person name="Shao M."/>
            <person name="Duquette J."/>
            <person name="Hirsch C.N."/>
            <person name="Kimball J."/>
        </authorList>
    </citation>
    <scope>NUCLEOTIDE SEQUENCE</scope>
    <source>
        <tissue evidence="2">Fresh leaf tissue</tissue>
    </source>
</reference>
<sequence length="109" mass="11221">MLLGSPHAPSRRTRRRLTGSPPFATSPRFGVDSGLVCASVWPSSLARDDSSSLAASCSRAPSALCGSALWSPARLSPPDCYCSRTLAPCAQAPALAILTMSSNPGTSSK</sequence>
<name>A0A8J5W845_ZIZPA</name>
<dbReference type="EMBL" id="JAAALK010000082">
    <property type="protein sequence ID" value="KAG8084439.1"/>
    <property type="molecule type" value="Genomic_DNA"/>
</dbReference>
<feature type="region of interest" description="Disordered" evidence="1">
    <location>
        <begin position="1"/>
        <end position="31"/>
    </location>
</feature>